<dbReference type="InterPro" id="IPR036390">
    <property type="entry name" value="WH_DNA-bd_sf"/>
</dbReference>
<feature type="domain" description="Transcription regulator PadR N-terminal" evidence="1">
    <location>
        <begin position="24"/>
        <end position="93"/>
    </location>
</feature>
<proteinExistence type="predicted"/>
<dbReference type="PANTHER" id="PTHR33169:SF14">
    <property type="entry name" value="TRANSCRIPTIONAL REGULATOR RV3488"/>
    <property type="match status" value="1"/>
</dbReference>
<protein>
    <submittedName>
        <fullName evidence="2">PadR family transcriptional regulator</fullName>
    </submittedName>
</protein>
<dbReference type="InterPro" id="IPR005149">
    <property type="entry name" value="Tscrpt_reg_PadR_N"/>
</dbReference>
<keyword evidence="3" id="KW-1185">Reference proteome</keyword>
<evidence type="ECO:0000259" key="1">
    <source>
        <dbReference type="Pfam" id="PF03551"/>
    </source>
</evidence>
<dbReference type="PANTHER" id="PTHR33169">
    <property type="entry name" value="PADR-FAMILY TRANSCRIPTIONAL REGULATOR"/>
    <property type="match status" value="1"/>
</dbReference>
<dbReference type="SUPFAM" id="SSF46785">
    <property type="entry name" value="Winged helix' DNA-binding domain"/>
    <property type="match status" value="1"/>
</dbReference>
<accession>A0ABY5ZGJ5</accession>
<evidence type="ECO:0000313" key="2">
    <source>
        <dbReference type="EMBL" id="UWZ78252.1"/>
    </source>
</evidence>
<dbReference type="InterPro" id="IPR052509">
    <property type="entry name" value="Metal_resp_DNA-bind_regulator"/>
</dbReference>
<dbReference type="RefSeq" id="WP_260746601.1">
    <property type="nucleotide sequence ID" value="NZ_CP092109.1"/>
</dbReference>
<reference evidence="2" key="1">
    <citation type="journal article" date="2022" name="Environ. Microbiol.">
        <title>Geoalkalibacter halelectricus SAP #1 sp. nov. possessing extracellular electron transfer and mineral#reducing capabilities from a haloalkaline environment.</title>
        <authorList>
            <person name="Yadav S."/>
            <person name="Singh R."/>
            <person name="Sundharam S.S."/>
            <person name="Chaudhary S."/>
            <person name="Krishnamurthi S."/>
            <person name="Patil S.A."/>
        </authorList>
    </citation>
    <scope>NUCLEOTIDE SEQUENCE</scope>
    <source>
        <strain evidence="2">SAP-1</strain>
    </source>
</reference>
<dbReference type="EMBL" id="CP092109">
    <property type="protein sequence ID" value="UWZ78252.1"/>
    <property type="molecule type" value="Genomic_DNA"/>
</dbReference>
<dbReference type="Pfam" id="PF03551">
    <property type="entry name" value="PadR"/>
    <property type="match status" value="1"/>
</dbReference>
<organism evidence="2 3">
    <name type="scientific">Geoalkalibacter halelectricus</name>
    <dbReference type="NCBI Taxonomy" id="2847045"/>
    <lineage>
        <taxon>Bacteria</taxon>
        <taxon>Pseudomonadati</taxon>
        <taxon>Thermodesulfobacteriota</taxon>
        <taxon>Desulfuromonadia</taxon>
        <taxon>Desulfuromonadales</taxon>
        <taxon>Geoalkalibacteraceae</taxon>
        <taxon>Geoalkalibacter</taxon>
    </lineage>
</organism>
<evidence type="ECO:0000313" key="3">
    <source>
        <dbReference type="Proteomes" id="UP001060414"/>
    </source>
</evidence>
<name>A0ABY5ZGJ5_9BACT</name>
<dbReference type="Proteomes" id="UP001060414">
    <property type="component" value="Chromosome"/>
</dbReference>
<gene>
    <name evidence="2" type="ORF">L9S41_11150</name>
</gene>
<dbReference type="Gene3D" id="1.10.10.10">
    <property type="entry name" value="Winged helix-like DNA-binding domain superfamily/Winged helix DNA-binding domain"/>
    <property type="match status" value="1"/>
</dbReference>
<dbReference type="InterPro" id="IPR036388">
    <property type="entry name" value="WH-like_DNA-bd_sf"/>
</dbReference>
<sequence length="122" mass="14207">MNLTAEDFKILNREVLLGFWKVHILHHAAQGPLVGQWMLTELRHHGYEVSPGTLYPMLQRMESNGWLHSEVDPQRGPKAPRKYYLTPKGREILAYISGQVDELARELKEENHRDSCQYQPSK</sequence>